<sequence>MFNPSNTTNFKGFWNRLSTFYDFVPADEKEIIEGYWEQLFNGMEGLSYDLAQVGLAGYLDYAPGYIEDQYQEYDIIFSGDNKNIDLETYGIPVIGSGYNALPVESGLVYNYKITALDDVGETLASNSLIIISGATSLGGNNNTISWNEVSGISSYNVYGREQNIFSFIINTSGLSFVDDGALTPDSELTLPTSNTTIKSYLYGLPNNFEYLTIPVLSGVNTSNILVEGVDYDIERLHHIRFNGNASDYAYSEFADEREVFIAPQSLYLLPSLVNLYFKSFGGPDDPEGVLNSNSYTPYISGWLTGAFTTFEEKKYYAEHLKHLSQGLTAALSKGPSFKNLTNAFCLISGMPFSYEAGTVDNIWTDAGYSYLTITSGNTYQIPNPLTLAVEVGSEVEKYEILASGVSLHDYISSSGIMEELTVDDPEQFFYTLGIQRSNRTYGLDHYQPFVDYYTDSLLPAGLLINYFNLPPYGDIVSGSPFYTGGNVATFSGLITEPENDIVDYTWSHVKPLTAWVGSPSLETTMDSPNTIQTTTTLTTPPVDRYYLYRLNVEDSDNSPNIDIEQNISGTYSFTTWEQDEFMLGDAELRYIYMNGVIPPTTEFLLYGDDYIG</sequence>
<gene>
    <name evidence="1" type="ORF">LCGC14_2214760</name>
</gene>
<comment type="caution">
    <text evidence="1">The sequence shown here is derived from an EMBL/GenBank/DDBJ whole genome shotgun (WGS) entry which is preliminary data.</text>
</comment>
<protein>
    <submittedName>
        <fullName evidence="1">Uncharacterized protein</fullName>
    </submittedName>
</protein>
<dbReference type="EMBL" id="LAZR01029466">
    <property type="protein sequence ID" value="KKL59497.1"/>
    <property type="molecule type" value="Genomic_DNA"/>
</dbReference>
<feature type="non-terminal residue" evidence="1">
    <location>
        <position position="612"/>
    </location>
</feature>
<reference evidence="1" key="1">
    <citation type="journal article" date="2015" name="Nature">
        <title>Complex archaea that bridge the gap between prokaryotes and eukaryotes.</title>
        <authorList>
            <person name="Spang A."/>
            <person name="Saw J.H."/>
            <person name="Jorgensen S.L."/>
            <person name="Zaremba-Niedzwiedzka K."/>
            <person name="Martijn J."/>
            <person name="Lind A.E."/>
            <person name="van Eijk R."/>
            <person name="Schleper C."/>
            <person name="Guy L."/>
            <person name="Ettema T.J."/>
        </authorList>
    </citation>
    <scope>NUCLEOTIDE SEQUENCE</scope>
</reference>
<accession>A0A0F9G8B9</accession>
<dbReference type="AlphaFoldDB" id="A0A0F9G8B9"/>
<evidence type="ECO:0000313" key="1">
    <source>
        <dbReference type="EMBL" id="KKL59497.1"/>
    </source>
</evidence>
<organism evidence="1">
    <name type="scientific">marine sediment metagenome</name>
    <dbReference type="NCBI Taxonomy" id="412755"/>
    <lineage>
        <taxon>unclassified sequences</taxon>
        <taxon>metagenomes</taxon>
        <taxon>ecological metagenomes</taxon>
    </lineage>
</organism>
<name>A0A0F9G8B9_9ZZZZ</name>
<proteinExistence type="predicted"/>